<dbReference type="Pfam" id="PF01608">
    <property type="entry name" value="I_LWEQ"/>
    <property type="match status" value="1"/>
</dbReference>
<dbReference type="GO" id="GO:0030036">
    <property type="term" value="P:actin cytoskeleton organization"/>
    <property type="evidence" value="ECO:0007669"/>
    <property type="project" value="TreeGrafter"/>
</dbReference>
<evidence type="ECO:0000256" key="2">
    <source>
        <dbReference type="ARBA" id="ARBA00022490"/>
    </source>
</evidence>
<dbReference type="InterPro" id="IPR002558">
    <property type="entry name" value="ILWEQ_dom"/>
</dbReference>
<dbReference type="Pfam" id="PF00261">
    <property type="entry name" value="Tropomyosin"/>
    <property type="match status" value="1"/>
</dbReference>
<dbReference type="SUPFAM" id="SSF57997">
    <property type="entry name" value="Tropomyosin"/>
    <property type="match status" value="1"/>
</dbReference>
<dbReference type="InterPro" id="IPR000533">
    <property type="entry name" value="Tropomyosin"/>
</dbReference>
<dbReference type="FunFam" id="1.20.5.340:FF:000001">
    <property type="entry name" value="Tropomyosin alpha-1 chain isoform 2"/>
    <property type="match status" value="1"/>
</dbReference>
<dbReference type="FunFam" id="1.20.120.230:FF:000004">
    <property type="entry name" value="Talin 2"/>
    <property type="match status" value="1"/>
</dbReference>
<dbReference type="InterPro" id="IPR036723">
    <property type="entry name" value="Alpha-catenin/vinculin-like_sf"/>
</dbReference>
<dbReference type="InterPro" id="IPR037438">
    <property type="entry name" value="Talin1/2-RS"/>
</dbReference>
<dbReference type="Pfam" id="PF21692">
    <property type="entry name" value="Talin_R4"/>
    <property type="match status" value="1"/>
</dbReference>
<keyword evidence="2" id="KW-0963">Cytoplasm</keyword>
<dbReference type="PROSITE" id="PS50945">
    <property type="entry name" value="I_LWEQ"/>
    <property type="match status" value="1"/>
</dbReference>
<dbReference type="FunFam" id="1.20.1420.10:FF:000005">
    <property type="entry name" value="Talin 2"/>
    <property type="match status" value="1"/>
</dbReference>
<keyword evidence="3 4" id="KW-0175">Coiled coil</keyword>
<feature type="compositionally biased region" description="Basic and acidic residues" evidence="5">
    <location>
        <begin position="1664"/>
        <end position="1679"/>
    </location>
</feature>
<evidence type="ECO:0000313" key="7">
    <source>
        <dbReference type="EMBL" id="TNN87628.1"/>
    </source>
</evidence>
<dbReference type="FunFam" id="1.20.1420.10:FF:000001">
    <property type="entry name" value="Talin 2"/>
    <property type="match status" value="1"/>
</dbReference>
<dbReference type="PANTHER" id="PTHR19981">
    <property type="entry name" value="TALIN"/>
    <property type="match status" value="1"/>
</dbReference>
<dbReference type="Pfam" id="PF25177">
    <property type="entry name" value="Talin_VBS2"/>
    <property type="match status" value="1"/>
</dbReference>
<dbReference type="FunFam" id="1.20.1420.10:FF:000007">
    <property type="entry name" value="Talin 2"/>
    <property type="match status" value="1"/>
</dbReference>
<proteinExistence type="predicted"/>
<reference evidence="7 8" key="1">
    <citation type="submission" date="2019-03" db="EMBL/GenBank/DDBJ databases">
        <title>First draft genome of Liparis tanakae, snailfish: a comprehensive survey of snailfish specific genes.</title>
        <authorList>
            <person name="Kim W."/>
            <person name="Song I."/>
            <person name="Jeong J.-H."/>
            <person name="Kim D."/>
            <person name="Kim S."/>
            <person name="Ryu S."/>
            <person name="Song J.Y."/>
            <person name="Lee S.K."/>
        </authorList>
    </citation>
    <scope>NUCLEOTIDE SEQUENCE [LARGE SCALE GENOMIC DNA]</scope>
    <source>
        <tissue evidence="7">Muscle</tissue>
    </source>
</reference>
<dbReference type="Pfam" id="PF21865">
    <property type="entry name" value="TLN1-like_RS"/>
    <property type="match status" value="3"/>
</dbReference>
<dbReference type="GO" id="GO:0005178">
    <property type="term" value="F:integrin binding"/>
    <property type="evidence" value="ECO:0007669"/>
    <property type="project" value="TreeGrafter"/>
</dbReference>
<accession>A0A4Z2JD96</accession>
<dbReference type="SUPFAM" id="SSF47220">
    <property type="entry name" value="alpha-catenin/vinculin-like"/>
    <property type="match status" value="6"/>
</dbReference>
<dbReference type="Gene3D" id="1.20.5.340">
    <property type="match status" value="1"/>
</dbReference>
<evidence type="ECO:0000313" key="8">
    <source>
        <dbReference type="Proteomes" id="UP000314294"/>
    </source>
</evidence>
<comment type="caution">
    <text evidence="7">The sequence shown here is derived from an EMBL/GenBank/DDBJ whole genome shotgun (WGS) entry which is preliminary data.</text>
</comment>
<dbReference type="FunFam" id="1.20.1420.10:FF:000002">
    <property type="entry name" value="Talin 2"/>
    <property type="match status" value="1"/>
</dbReference>
<dbReference type="Gene3D" id="1.20.1420.10">
    <property type="entry name" value="Talin, central domain"/>
    <property type="match status" value="6"/>
</dbReference>
<dbReference type="Gene3D" id="1.20.5.170">
    <property type="match status" value="1"/>
</dbReference>
<dbReference type="FunFam" id="1.20.1410.10:FF:000001">
    <property type="entry name" value="Talin 2"/>
    <property type="match status" value="1"/>
</dbReference>
<dbReference type="GO" id="GO:0005737">
    <property type="term" value="C:cytoplasm"/>
    <property type="evidence" value="ECO:0007669"/>
    <property type="project" value="UniProtKB-SubCell"/>
</dbReference>
<dbReference type="FunFam" id="1.20.120.230:FF:000009">
    <property type="entry name" value="Talin 2"/>
    <property type="match status" value="1"/>
</dbReference>
<evidence type="ECO:0000256" key="1">
    <source>
        <dbReference type="ARBA" id="ARBA00004496"/>
    </source>
</evidence>
<dbReference type="EMBL" id="SRLO01000009">
    <property type="protein sequence ID" value="TNN87628.1"/>
    <property type="molecule type" value="Genomic_DNA"/>
</dbReference>
<name>A0A4Z2JD96_9TELE</name>
<evidence type="ECO:0000256" key="5">
    <source>
        <dbReference type="SAM" id="MobiDB-lite"/>
    </source>
</evidence>
<dbReference type="Proteomes" id="UP000314294">
    <property type="component" value="Unassembled WGS sequence"/>
</dbReference>
<dbReference type="GO" id="GO:0098609">
    <property type="term" value="P:cell-cell adhesion"/>
    <property type="evidence" value="ECO:0007669"/>
    <property type="project" value="TreeGrafter"/>
</dbReference>
<dbReference type="SMART" id="SM00307">
    <property type="entry name" value="ILWEQ"/>
    <property type="match status" value="1"/>
</dbReference>
<protein>
    <submittedName>
        <fullName evidence="7">Talin-2</fullName>
    </submittedName>
</protein>
<evidence type="ECO:0000256" key="3">
    <source>
        <dbReference type="ARBA" id="ARBA00023054"/>
    </source>
</evidence>
<dbReference type="GO" id="GO:0005925">
    <property type="term" value="C:focal adhesion"/>
    <property type="evidence" value="ECO:0007669"/>
    <property type="project" value="TreeGrafter"/>
</dbReference>
<feature type="region of interest" description="Disordered" evidence="5">
    <location>
        <begin position="1654"/>
        <end position="1689"/>
    </location>
</feature>
<dbReference type="OrthoDB" id="10262320at2759"/>
<dbReference type="InterPro" id="IPR054082">
    <property type="entry name" value="Talin_IBS2B"/>
</dbReference>
<dbReference type="InterPro" id="IPR035964">
    <property type="entry name" value="I/LWEQ_dom_sf"/>
</dbReference>
<dbReference type="Pfam" id="PF08913">
    <property type="entry name" value="VBS"/>
    <property type="match status" value="1"/>
</dbReference>
<dbReference type="GO" id="GO:0005886">
    <property type="term" value="C:plasma membrane"/>
    <property type="evidence" value="ECO:0007669"/>
    <property type="project" value="TreeGrafter"/>
</dbReference>
<keyword evidence="8" id="KW-1185">Reference proteome</keyword>
<dbReference type="InterPro" id="IPR049108">
    <property type="entry name" value="Talin_R4"/>
</dbReference>
<dbReference type="FunFam" id="1.20.1420.10:FF:000006">
    <property type="entry name" value="Talin 2"/>
    <property type="match status" value="1"/>
</dbReference>
<dbReference type="CDD" id="cd12150">
    <property type="entry name" value="talin-RS"/>
    <property type="match status" value="1"/>
</dbReference>
<dbReference type="FunFam" id="1.20.120.230:FF:000002">
    <property type="entry name" value="Talin 2"/>
    <property type="match status" value="1"/>
</dbReference>
<dbReference type="InterPro" id="IPR015009">
    <property type="entry name" value="Vinculin-bd_dom"/>
</dbReference>
<evidence type="ECO:0000256" key="4">
    <source>
        <dbReference type="SAM" id="Coils"/>
    </source>
</evidence>
<feature type="coiled-coil region" evidence="4">
    <location>
        <begin position="82"/>
        <end position="109"/>
    </location>
</feature>
<sequence length="1807" mass="190703">MVRQARVLAQATSDLVNAMRSDAEAEVDVDNSKKLLAAAKLLADATARMVEAAKGAAAYPENEDQQQRLREAAEGLRVATNAAAQNAIKKKLINRLENAAKQAAAAATQTIAAAQNAAASNKNTAAHQQLVQSCKAVADHIPQLVQGVRGSQAKPEDLSAQLALIIASQNFLQPGSKMVTSTKSSVPTVTDQAAAMQLGQCAKNLATCLAELRTSVQKAHEACGPMEIDSALTAIQTLRSELQDAMLAAGNAQLKPLPGESLEKCAQDLGSTSKSVGSSMAQLLTCAAQGNEHYTGIAARETAQALRTLAQAARGVASSTTDPRAAAAMLDSARDVMEGSALLIHEAKQALVSPGDAESQQRLAQVAKAVSHSLNNCVNCLPGQKDMPSASKSFQEAQTGLNHTAAELNQSAGDVVHASRGSSSQLAVASGKFSEDFDEFLDAGIEMAGHTQKKDDQVQVIGNLKNISMASSKLLLAAKSLSVDPAAANAKHLLAAAARAVTDSINQLITLCTQQAPGQNECDNALRELEAVRGMLDSPNEPVSDLSYFDCIESVMENSKVLGESMAGISQNCKTGDVPAFGDCVGSASKALCGLTEAAGQASYLVGVSDPNSHAGHQGLVDPIQFAKANQAIQMACQNLVDPGSSPSQVLSAATIVAKHTSALCNACRLASSKTSNPVAKRHFVQSAKEVANSTANLVKTIKALDGDFSDVNRSKCGVATAPLIEAVENLTTFASNPEFASVPAQISREGFAAQEPIHQSARSMLDSSTYLLKTARSLVINPKDPPTWSILAGHSRTVSDSIKSLITAIRDKAPGQRECDSSIDNINKCIRDIEQAALAAVSQNLASRDDISLEALQEQLTSTVQEIGHLIDPVSTAARGEASQLGHKVSQLARYFEPLIVASVGVASKLRDHQQQMTFLDQTKTLAESALQMLYAAKEGGGNPKASHTHDAIEEAAQLMSEAVEDITVTLNDAASEVGMVGGMVESIAEAMAKLDEGTPPEPDGSFVDYQTSMVRHSKAIAVTAQEMMTKSVTCPDELGGLASQVTGDYGQLAVQGRMAARTAEPEEIGFQIKTRVQELGHGCIFLVQKAGALQITPSDGFTKRELIECARAVTEKVSLVLSALQAGNKGTQACITAGSAVSGIIADLDTTIMFASAGTLNAEDDESFADHRENILKTAKALVEDTKMLVSGAASGQDRLAQAAQSSARTITQLTDVVKLGAASIGADDPETQVVLINAVKDVAKALAELISATKCAAGKAADDPSMYQLKSAAKVMVTNVTSLLKTVKAVEDEATRGTRALEATIECIRQELTVFKSRDAPNKTTTPEEFIRMTKGITMATAKAVAAGNSGRQEDVIHTANLSRKAISDMLTTCKQAAYHPEVSEEVKNRALMFGSECTSGYIDLLEQVLLVLQKPTGDQKHHLASCSKRVAGAVTELIQTAEAMKGSEWVDPEDPTVIAETELLGAAASIEAAAKKLEQLKPRAKPKQADETLNFEEQILEAAKSIAAATSALVKSASAAQRELVAQGKVGLIQANAVDDGQWSQGLISAARLVAAATSNLCEAANASVQGHASEEKLISSAKQVAASTAQLLVACKIAGNAVKKASDNLVRAAQKAAFDKADEANVVVKTKFVGGIAQKKMQMLKIDKESAMDRAQQAESDRKTAEESSKKLEDDIVTQQKKLKSTEDDLDKYSEALKDAQERLDIAEKKAMDAESDVASLNRRIQLVEEELDRAQERLATALTKLEEAEKAADESERWAPCTCKTDLLGQHDPLTIPSVSPWYCTENAHFYASYVVFFLLF</sequence>
<dbReference type="Gene3D" id="1.20.120.230">
    <property type="entry name" value="Alpha-catenin/vinculin-like"/>
    <property type="match status" value="4"/>
</dbReference>
<dbReference type="GO" id="GO:0051015">
    <property type="term" value="F:actin filament binding"/>
    <property type="evidence" value="ECO:0007669"/>
    <property type="project" value="InterPro"/>
</dbReference>
<dbReference type="InterPro" id="IPR057346">
    <property type="entry name" value="Talin1/2_VBS2"/>
</dbReference>
<organism evidence="7 8">
    <name type="scientific">Liparis tanakae</name>
    <name type="common">Tanaka's snailfish</name>
    <dbReference type="NCBI Taxonomy" id="230148"/>
    <lineage>
        <taxon>Eukaryota</taxon>
        <taxon>Metazoa</taxon>
        <taxon>Chordata</taxon>
        <taxon>Craniata</taxon>
        <taxon>Vertebrata</taxon>
        <taxon>Euteleostomi</taxon>
        <taxon>Actinopterygii</taxon>
        <taxon>Neopterygii</taxon>
        <taxon>Teleostei</taxon>
        <taxon>Neoteleostei</taxon>
        <taxon>Acanthomorphata</taxon>
        <taxon>Eupercaria</taxon>
        <taxon>Perciformes</taxon>
        <taxon>Cottioidei</taxon>
        <taxon>Cottales</taxon>
        <taxon>Liparidae</taxon>
        <taxon>Liparis</taxon>
    </lineage>
</organism>
<comment type="subcellular location">
    <subcellularLocation>
        <location evidence="1">Cytoplasm</location>
    </subcellularLocation>
</comment>
<dbReference type="Gene3D" id="1.20.1410.10">
    <property type="entry name" value="I/LWEQ domain"/>
    <property type="match status" value="1"/>
</dbReference>
<dbReference type="InterPro" id="IPR054060">
    <property type="entry name" value="TLN1-like_RS"/>
</dbReference>
<gene>
    <name evidence="7" type="primary">TLN2_5</name>
    <name evidence="7" type="ORF">EYF80_001975</name>
</gene>
<feature type="domain" description="I/LWEQ" evidence="6">
    <location>
        <begin position="1451"/>
        <end position="1699"/>
    </location>
</feature>
<dbReference type="Pfam" id="PF21896">
    <property type="entry name" value="Talin_IBS2B"/>
    <property type="match status" value="3"/>
</dbReference>
<dbReference type="SUPFAM" id="SSF109885">
    <property type="entry name" value="I/LWEQ domain"/>
    <property type="match status" value="3"/>
</dbReference>
<dbReference type="PANTHER" id="PTHR19981:SF34">
    <property type="entry name" value="TALIN-2"/>
    <property type="match status" value="1"/>
</dbReference>
<evidence type="ECO:0000259" key="6">
    <source>
        <dbReference type="PROSITE" id="PS50945"/>
    </source>
</evidence>